<dbReference type="OrthoDB" id="5586at2759"/>
<dbReference type="AlphaFoldDB" id="A0A1Q3DFD5"/>
<name>A0A1Q3DFD5_CEPFO</name>
<dbReference type="Gene3D" id="1.10.238.230">
    <property type="match status" value="1"/>
</dbReference>
<accession>A0A1Q3DFD5</accession>
<evidence type="ECO:0000313" key="2">
    <source>
        <dbReference type="EMBL" id="GAV91246.1"/>
    </source>
</evidence>
<organism evidence="2 3">
    <name type="scientific">Cephalotus follicularis</name>
    <name type="common">Albany pitcher plant</name>
    <dbReference type="NCBI Taxonomy" id="3775"/>
    <lineage>
        <taxon>Eukaryota</taxon>
        <taxon>Viridiplantae</taxon>
        <taxon>Streptophyta</taxon>
        <taxon>Embryophyta</taxon>
        <taxon>Tracheophyta</taxon>
        <taxon>Spermatophyta</taxon>
        <taxon>Magnoliopsida</taxon>
        <taxon>eudicotyledons</taxon>
        <taxon>Gunneridae</taxon>
        <taxon>Pentapetalae</taxon>
        <taxon>rosids</taxon>
        <taxon>fabids</taxon>
        <taxon>Oxalidales</taxon>
        <taxon>Cephalotaceae</taxon>
        <taxon>Cephalotus</taxon>
    </lineage>
</organism>
<feature type="region of interest" description="Disordered" evidence="1">
    <location>
        <begin position="41"/>
        <end position="67"/>
    </location>
</feature>
<dbReference type="STRING" id="3775.A0A1Q3DFD5"/>
<comment type="caution">
    <text evidence="2">The sequence shown here is derived from an EMBL/GenBank/DDBJ whole genome shotgun (WGS) entry which is preliminary data.</text>
</comment>
<sequence length="152" mass="16452">MNEVVVKSWLADAKSGAPLNAPGSSTGVNFASSNLLPSMFPAGSTPPLSPRGTSGSPRIMKPRSGPSSLGSPLKIVCEPVREVIPQFYFINGRPPPNEMKEHCISENDQHFYGHLDGLQVHEFKSVTMEVCELPSYFSTSLFKKIDVNCTGL</sequence>
<evidence type="ECO:0000313" key="3">
    <source>
        <dbReference type="Proteomes" id="UP000187406"/>
    </source>
</evidence>
<dbReference type="GO" id="GO:0019888">
    <property type="term" value="F:protein phosphatase regulator activity"/>
    <property type="evidence" value="ECO:0007669"/>
    <property type="project" value="TreeGrafter"/>
</dbReference>
<dbReference type="PANTHER" id="PTHR14095:SF0">
    <property type="entry name" value="MIP22305P"/>
    <property type="match status" value="1"/>
</dbReference>
<dbReference type="InParanoid" id="A0A1Q3DFD5"/>
<protein>
    <submittedName>
        <fullName evidence="2">Uncharacterized protein</fullName>
    </submittedName>
</protein>
<reference evidence="3" key="1">
    <citation type="submission" date="2016-04" db="EMBL/GenBank/DDBJ databases">
        <title>Cephalotus genome sequencing.</title>
        <authorList>
            <person name="Fukushima K."/>
            <person name="Hasebe M."/>
            <person name="Fang X."/>
        </authorList>
    </citation>
    <scope>NUCLEOTIDE SEQUENCE [LARGE SCALE GENOMIC DNA]</scope>
    <source>
        <strain evidence="3">cv. St1</strain>
    </source>
</reference>
<dbReference type="EMBL" id="BDDD01007149">
    <property type="protein sequence ID" value="GAV91246.1"/>
    <property type="molecule type" value="Genomic_DNA"/>
</dbReference>
<dbReference type="Proteomes" id="UP000187406">
    <property type="component" value="Unassembled WGS sequence"/>
</dbReference>
<evidence type="ECO:0000256" key="1">
    <source>
        <dbReference type="SAM" id="MobiDB-lite"/>
    </source>
</evidence>
<proteinExistence type="predicted"/>
<keyword evidence="3" id="KW-1185">Reference proteome</keyword>
<gene>
    <name evidence="2" type="ORF">CFOL_v3_34645</name>
</gene>
<dbReference type="GO" id="GO:0000159">
    <property type="term" value="C:protein phosphatase type 2A complex"/>
    <property type="evidence" value="ECO:0007669"/>
    <property type="project" value="TreeGrafter"/>
</dbReference>
<dbReference type="PANTHER" id="PTHR14095">
    <property type="entry name" value="PHOSPHATASE 2A REGULATORY SUBUNIT-RELATED"/>
    <property type="match status" value="1"/>
</dbReference>